<evidence type="ECO:0000313" key="1">
    <source>
        <dbReference type="EMBL" id="MPN23580.1"/>
    </source>
</evidence>
<dbReference type="EMBL" id="VSSQ01072137">
    <property type="protein sequence ID" value="MPN23580.1"/>
    <property type="molecule type" value="Genomic_DNA"/>
</dbReference>
<reference evidence="1" key="1">
    <citation type="submission" date="2019-08" db="EMBL/GenBank/DDBJ databases">
        <authorList>
            <person name="Kucharzyk K."/>
            <person name="Murdoch R.W."/>
            <person name="Higgins S."/>
            <person name="Loffler F."/>
        </authorList>
    </citation>
    <scope>NUCLEOTIDE SEQUENCE</scope>
</reference>
<organism evidence="1">
    <name type="scientific">bioreactor metagenome</name>
    <dbReference type="NCBI Taxonomy" id="1076179"/>
    <lineage>
        <taxon>unclassified sequences</taxon>
        <taxon>metagenomes</taxon>
        <taxon>ecological metagenomes</taxon>
    </lineage>
</organism>
<proteinExistence type="predicted"/>
<name>A0A645GC00_9ZZZZ</name>
<gene>
    <name evidence="1" type="ORF">SDC9_170972</name>
</gene>
<accession>A0A645GC00</accession>
<protein>
    <submittedName>
        <fullName evidence="1">Uncharacterized protein</fullName>
    </submittedName>
</protein>
<comment type="caution">
    <text evidence="1">The sequence shown here is derived from an EMBL/GenBank/DDBJ whole genome shotgun (WGS) entry which is preliminary data.</text>
</comment>
<dbReference type="AlphaFoldDB" id="A0A645GC00"/>
<sequence>MNDPPKLYFTVETYLFPMPEEKSGELIPIRDRKACNSLVPAGSNPACLVAANSISGNFIKPNLIATITATVTNPWIAHWYKTDSSA</sequence>